<keyword evidence="8 12" id="KW-0653">Protein transport</keyword>
<dbReference type="NCBIfam" id="TIGR00328">
    <property type="entry name" value="flhB"/>
    <property type="match status" value="1"/>
</dbReference>
<evidence type="ECO:0000256" key="3">
    <source>
        <dbReference type="ARBA" id="ARBA00021622"/>
    </source>
</evidence>
<keyword evidence="14" id="KW-1185">Reference proteome</keyword>
<keyword evidence="9 12" id="KW-1133">Transmembrane helix</keyword>
<dbReference type="PANTHER" id="PTHR30531">
    <property type="entry name" value="FLAGELLAR BIOSYNTHETIC PROTEIN FLHB"/>
    <property type="match status" value="1"/>
</dbReference>
<name>A0A1H0A731_9BACI</name>
<dbReference type="InterPro" id="IPR006135">
    <property type="entry name" value="T3SS_substrate_exporter"/>
</dbReference>
<evidence type="ECO:0000256" key="12">
    <source>
        <dbReference type="RuleBase" id="RU364091"/>
    </source>
</evidence>
<dbReference type="GO" id="GO:0009306">
    <property type="term" value="P:protein secretion"/>
    <property type="evidence" value="ECO:0007669"/>
    <property type="project" value="InterPro"/>
</dbReference>
<dbReference type="GO" id="GO:0044780">
    <property type="term" value="P:bacterial-type flagellum assembly"/>
    <property type="evidence" value="ECO:0007669"/>
    <property type="project" value="InterPro"/>
</dbReference>
<dbReference type="PRINTS" id="PR00950">
    <property type="entry name" value="TYPE3IMSPROT"/>
</dbReference>
<feature type="transmembrane region" description="Helical" evidence="12">
    <location>
        <begin position="38"/>
        <end position="58"/>
    </location>
</feature>
<keyword evidence="13" id="KW-0969">Cilium</keyword>
<dbReference type="SUPFAM" id="SSF160544">
    <property type="entry name" value="EscU C-terminal domain-like"/>
    <property type="match status" value="1"/>
</dbReference>
<proteinExistence type="inferred from homology"/>
<dbReference type="EMBL" id="FNIL01000001">
    <property type="protein sequence ID" value="SDN28556.1"/>
    <property type="molecule type" value="Genomic_DNA"/>
</dbReference>
<gene>
    <name evidence="12" type="primary">flhB</name>
    <name evidence="13" type="ORF">SAMN04488053_101353</name>
</gene>
<keyword evidence="13" id="KW-0282">Flagellum</keyword>
<dbReference type="FunFam" id="3.40.1690.10:FF:000001">
    <property type="entry name" value="Flagellar biosynthetic protein FlhB"/>
    <property type="match status" value="1"/>
</dbReference>
<feature type="transmembrane region" description="Helical" evidence="12">
    <location>
        <begin position="155"/>
        <end position="173"/>
    </location>
</feature>
<keyword evidence="7 12" id="KW-1005">Bacterial flagellum biogenesis</keyword>
<dbReference type="GO" id="GO:0005886">
    <property type="term" value="C:plasma membrane"/>
    <property type="evidence" value="ECO:0007669"/>
    <property type="project" value="UniProtKB-SubCell"/>
</dbReference>
<keyword evidence="11 12" id="KW-1006">Bacterial flagellum protein export</keyword>
<keyword evidence="10 12" id="KW-0472">Membrane</keyword>
<dbReference type="Proteomes" id="UP000198778">
    <property type="component" value="Unassembled WGS sequence"/>
</dbReference>
<comment type="subcellular location">
    <subcellularLocation>
        <location evidence="1">Cell membrane</location>
        <topology evidence="1">Multi-pass membrane protein</topology>
    </subcellularLocation>
</comment>
<evidence type="ECO:0000256" key="7">
    <source>
        <dbReference type="ARBA" id="ARBA00022795"/>
    </source>
</evidence>
<accession>A0A1H0A731</accession>
<keyword evidence="13" id="KW-0966">Cell projection</keyword>
<dbReference type="InterPro" id="IPR029025">
    <property type="entry name" value="T3SS_substrate_exporter_C"/>
</dbReference>
<evidence type="ECO:0000256" key="1">
    <source>
        <dbReference type="ARBA" id="ARBA00004651"/>
    </source>
</evidence>
<reference evidence="14" key="1">
    <citation type="submission" date="2016-10" db="EMBL/GenBank/DDBJ databases">
        <authorList>
            <person name="Varghese N."/>
            <person name="Submissions S."/>
        </authorList>
    </citation>
    <scope>NUCLEOTIDE SEQUENCE [LARGE SCALE GENOMIC DNA]</scope>
    <source>
        <strain evidence="14">CGMCC 1.10369</strain>
    </source>
</reference>
<organism evidence="13 14">
    <name type="scientific">Alkalicoccus daliensis</name>
    <dbReference type="NCBI Taxonomy" id="745820"/>
    <lineage>
        <taxon>Bacteria</taxon>
        <taxon>Bacillati</taxon>
        <taxon>Bacillota</taxon>
        <taxon>Bacilli</taxon>
        <taxon>Bacillales</taxon>
        <taxon>Bacillaceae</taxon>
        <taxon>Alkalicoccus</taxon>
    </lineage>
</organism>
<evidence type="ECO:0000313" key="14">
    <source>
        <dbReference type="Proteomes" id="UP000198778"/>
    </source>
</evidence>
<sequence>MFLKLDLQFFAQEKTEKASPKKRKDSRTKGQVAKSTDVNTAFILMFVFLLLWLSGSFITGKMFDMVTFTFTDYLLMELNEENLRSMFLTFTMQGIIATAPVMLAAGVAGVASNLLQVGVLFAPEAIKAKLEKIDPIKGFKRIFSVRALVEFLKSMLKIALVGLVTGAVMWFFIDDLLRLGLYSIYDGMILIGNMIIIMGLAVGFLLIFLAILDYMYQKYDFEKNIRMSKQDMKDEYKKAEGDPLIKSKIKEKQRQMAMSRMMQEVPKADVVITNPTHYAIALKYDDHNMEAPVITAMGVDYIAVKIKNTAKNNNIVMVENRPLARALYAQTKIGDQVPEDLFKAVAEVLAYVYRMQRKI</sequence>
<dbReference type="Gene3D" id="6.10.250.2080">
    <property type="match status" value="1"/>
</dbReference>
<dbReference type="RefSeq" id="WP_090839977.1">
    <property type="nucleotide sequence ID" value="NZ_FNIL01000001.1"/>
</dbReference>
<dbReference type="STRING" id="745820.SAMN04488053_101353"/>
<evidence type="ECO:0000256" key="11">
    <source>
        <dbReference type="ARBA" id="ARBA00023225"/>
    </source>
</evidence>
<evidence type="ECO:0000256" key="2">
    <source>
        <dbReference type="ARBA" id="ARBA00010690"/>
    </source>
</evidence>
<evidence type="ECO:0000256" key="10">
    <source>
        <dbReference type="ARBA" id="ARBA00023136"/>
    </source>
</evidence>
<evidence type="ECO:0000256" key="6">
    <source>
        <dbReference type="ARBA" id="ARBA00022692"/>
    </source>
</evidence>
<keyword evidence="6 12" id="KW-0812">Transmembrane</keyword>
<evidence type="ECO:0000313" key="13">
    <source>
        <dbReference type="EMBL" id="SDN28556.1"/>
    </source>
</evidence>
<comment type="function">
    <text evidence="12">Required for formation of the rod structure in the basal body of the flagellar apparatus. Together with FliI and FliH, may constitute the export apparatus of flagellin.</text>
</comment>
<evidence type="ECO:0000256" key="4">
    <source>
        <dbReference type="ARBA" id="ARBA00022448"/>
    </source>
</evidence>
<dbReference type="Gene3D" id="3.40.1690.10">
    <property type="entry name" value="secretion proteins EscU"/>
    <property type="match status" value="1"/>
</dbReference>
<feature type="transmembrane region" description="Helical" evidence="12">
    <location>
        <begin position="95"/>
        <end position="122"/>
    </location>
</feature>
<keyword evidence="4 12" id="KW-0813">Transport</keyword>
<protein>
    <recommendedName>
        <fullName evidence="3 12">Flagellar biosynthetic protein FlhB</fullName>
    </recommendedName>
</protein>
<dbReference type="OrthoDB" id="9807950at2"/>
<dbReference type="Pfam" id="PF01312">
    <property type="entry name" value="Bac_export_2"/>
    <property type="match status" value="1"/>
</dbReference>
<evidence type="ECO:0000256" key="9">
    <source>
        <dbReference type="ARBA" id="ARBA00022989"/>
    </source>
</evidence>
<evidence type="ECO:0000256" key="5">
    <source>
        <dbReference type="ARBA" id="ARBA00022475"/>
    </source>
</evidence>
<evidence type="ECO:0000256" key="8">
    <source>
        <dbReference type="ARBA" id="ARBA00022927"/>
    </source>
</evidence>
<feature type="transmembrane region" description="Helical" evidence="12">
    <location>
        <begin position="193"/>
        <end position="216"/>
    </location>
</feature>
<dbReference type="InterPro" id="IPR006136">
    <property type="entry name" value="FlhB"/>
</dbReference>
<keyword evidence="5 12" id="KW-1003">Cell membrane</keyword>
<dbReference type="AlphaFoldDB" id="A0A1H0A731"/>
<dbReference type="PANTHER" id="PTHR30531:SF12">
    <property type="entry name" value="FLAGELLAR BIOSYNTHETIC PROTEIN FLHB"/>
    <property type="match status" value="1"/>
</dbReference>
<comment type="similarity">
    <text evidence="2 12">Belongs to the type III secretion exporter family.</text>
</comment>